<evidence type="ECO:0000313" key="3">
    <source>
        <dbReference type="Proteomes" id="UP000536624"/>
    </source>
</evidence>
<feature type="compositionally biased region" description="Gly residues" evidence="1">
    <location>
        <begin position="24"/>
        <end position="35"/>
    </location>
</feature>
<evidence type="ECO:0000256" key="1">
    <source>
        <dbReference type="SAM" id="MobiDB-lite"/>
    </source>
</evidence>
<feature type="compositionally biased region" description="Polar residues" evidence="1">
    <location>
        <begin position="42"/>
        <end position="53"/>
    </location>
</feature>
<comment type="caution">
    <text evidence="2">The sequence shown here is derived from an EMBL/GenBank/DDBJ whole genome shotgun (WGS) entry which is preliminary data.</text>
</comment>
<evidence type="ECO:0000313" key="2">
    <source>
        <dbReference type="EMBL" id="NIY69218.1"/>
    </source>
</evidence>
<organism evidence="2 3">
    <name type="scientific">Streptomyces malaysiensis</name>
    <dbReference type="NCBI Taxonomy" id="92644"/>
    <lineage>
        <taxon>Bacteria</taxon>
        <taxon>Bacillati</taxon>
        <taxon>Actinomycetota</taxon>
        <taxon>Actinomycetes</taxon>
        <taxon>Kitasatosporales</taxon>
        <taxon>Streptomycetaceae</taxon>
        <taxon>Streptomyces</taxon>
        <taxon>Streptomyces violaceusniger group</taxon>
    </lineage>
</organism>
<gene>
    <name evidence="2" type="ORF">SMALB_7323</name>
</gene>
<reference evidence="2 3" key="1">
    <citation type="submission" date="2020-02" db="EMBL/GenBank/DDBJ databases">
        <title>Streptomyces malaysiensis DSM14702 (JHCC583434, PFL_A843) Genome sequencing and assembly.</title>
        <authorList>
            <person name="Samborskyy M."/>
        </authorList>
    </citation>
    <scope>NUCLEOTIDE SEQUENCE [LARGE SCALE GENOMIC DNA]</scope>
    <source>
        <strain evidence="2 3">DSM 14702</strain>
    </source>
</reference>
<dbReference type="EMBL" id="JAALLH010000001">
    <property type="protein sequence ID" value="NIY69218.1"/>
    <property type="molecule type" value="Genomic_DNA"/>
</dbReference>
<feature type="region of interest" description="Disordered" evidence="1">
    <location>
        <begin position="1"/>
        <end position="59"/>
    </location>
</feature>
<proteinExistence type="predicted"/>
<name>A0A7X6B0K9_STRMQ</name>
<protein>
    <submittedName>
        <fullName evidence="2">Uncharacterized protein</fullName>
    </submittedName>
</protein>
<dbReference type="Proteomes" id="UP000536624">
    <property type="component" value="Unassembled WGS sequence"/>
</dbReference>
<sequence length="59" mass="5801">MAGLELSGPWPAADGRALAEGWPGARGGGQAGEPGGQAEEPLSTTRSVPTTAPASGEER</sequence>
<accession>A0A7X6B0K9</accession>
<dbReference type="AlphaFoldDB" id="A0A7X6B0K9"/>